<feature type="compositionally biased region" description="Polar residues" evidence="1">
    <location>
        <begin position="9"/>
        <end position="24"/>
    </location>
</feature>
<proteinExistence type="predicted"/>
<dbReference type="AlphaFoldDB" id="A0A367LDQ1"/>
<protein>
    <submittedName>
        <fullName evidence="2">Uncharacterized protein</fullName>
    </submittedName>
</protein>
<name>A0A367LDQ1_9HYPO</name>
<gene>
    <name evidence="2" type="ORF">L249_0831</name>
</gene>
<feature type="region of interest" description="Disordered" evidence="1">
    <location>
        <begin position="1"/>
        <end position="37"/>
    </location>
</feature>
<evidence type="ECO:0000313" key="3">
    <source>
        <dbReference type="Proteomes" id="UP000253664"/>
    </source>
</evidence>
<comment type="caution">
    <text evidence="2">The sequence shown here is derived from an EMBL/GenBank/DDBJ whole genome shotgun (WGS) entry which is preliminary data.</text>
</comment>
<organism evidence="2 3">
    <name type="scientific">Ophiocordyceps polyrhachis-furcata BCC 54312</name>
    <dbReference type="NCBI Taxonomy" id="1330021"/>
    <lineage>
        <taxon>Eukaryota</taxon>
        <taxon>Fungi</taxon>
        <taxon>Dikarya</taxon>
        <taxon>Ascomycota</taxon>
        <taxon>Pezizomycotina</taxon>
        <taxon>Sordariomycetes</taxon>
        <taxon>Hypocreomycetidae</taxon>
        <taxon>Hypocreales</taxon>
        <taxon>Ophiocordycipitaceae</taxon>
        <taxon>Ophiocordyceps</taxon>
    </lineage>
</organism>
<sequence>MDGWMKGQLSGSSQSRPSTRPLRQQTRRKMKPNRCSPRSASAALLVWSLGVIDNKDPIQSVQWKTFNIGLILSFPPHLFRLPFICTLQATSIDV</sequence>
<keyword evidence="3" id="KW-1185">Reference proteome</keyword>
<dbReference type="EMBL" id="LKCN02000007">
    <property type="protein sequence ID" value="RCI12554.1"/>
    <property type="molecule type" value="Genomic_DNA"/>
</dbReference>
<evidence type="ECO:0000313" key="2">
    <source>
        <dbReference type="EMBL" id="RCI12554.1"/>
    </source>
</evidence>
<accession>A0A367LDQ1</accession>
<evidence type="ECO:0000256" key="1">
    <source>
        <dbReference type="SAM" id="MobiDB-lite"/>
    </source>
</evidence>
<dbReference type="Proteomes" id="UP000253664">
    <property type="component" value="Unassembled WGS sequence"/>
</dbReference>
<reference evidence="2 3" key="1">
    <citation type="journal article" date="2015" name="BMC Genomics">
        <title>Insights from the genome of Ophiocordyceps polyrhachis-furcata to pathogenicity and host specificity in insect fungi.</title>
        <authorList>
            <person name="Wichadakul D."/>
            <person name="Kobmoo N."/>
            <person name="Ingsriswang S."/>
            <person name="Tangphatsornruang S."/>
            <person name="Chantasingh D."/>
            <person name="Luangsa-ard J.J."/>
            <person name="Eurwilaichitr L."/>
        </authorList>
    </citation>
    <scope>NUCLEOTIDE SEQUENCE [LARGE SCALE GENOMIC DNA]</scope>
    <source>
        <strain evidence="2 3">BCC 54312</strain>
    </source>
</reference>